<keyword evidence="3" id="KW-1185">Reference proteome</keyword>
<dbReference type="AlphaFoldDB" id="A0A8H6YM44"/>
<comment type="caution">
    <text evidence="2">The sequence shown here is derived from an EMBL/GenBank/DDBJ whole genome shotgun (WGS) entry which is preliminary data.</text>
</comment>
<proteinExistence type="predicted"/>
<feature type="region of interest" description="Disordered" evidence="1">
    <location>
        <begin position="1"/>
        <end position="114"/>
    </location>
</feature>
<dbReference type="OrthoDB" id="3071105at2759"/>
<reference evidence="2" key="1">
    <citation type="submission" date="2020-05" db="EMBL/GenBank/DDBJ databases">
        <title>Mycena genomes resolve the evolution of fungal bioluminescence.</title>
        <authorList>
            <person name="Tsai I.J."/>
        </authorList>
    </citation>
    <scope>NUCLEOTIDE SEQUENCE</scope>
    <source>
        <strain evidence="2">160909Yilan</strain>
    </source>
</reference>
<organism evidence="2 3">
    <name type="scientific">Mycena sanguinolenta</name>
    <dbReference type="NCBI Taxonomy" id="230812"/>
    <lineage>
        <taxon>Eukaryota</taxon>
        <taxon>Fungi</taxon>
        <taxon>Dikarya</taxon>
        <taxon>Basidiomycota</taxon>
        <taxon>Agaricomycotina</taxon>
        <taxon>Agaricomycetes</taxon>
        <taxon>Agaricomycetidae</taxon>
        <taxon>Agaricales</taxon>
        <taxon>Marasmiineae</taxon>
        <taxon>Mycenaceae</taxon>
        <taxon>Mycena</taxon>
    </lineage>
</organism>
<feature type="compositionally biased region" description="Basic and acidic residues" evidence="1">
    <location>
        <begin position="28"/>
        <end position="44"/>
    </location>
</feature>
<sequence>MLKHKATTTSHETSSSSRADISSEDEAAIDREIADLVERGKDDGSLEDGDSDAEDGASTMIGADVLSDGTEHVVQRKSPSWRRSLKWRLPAPLANSPSPEPEGQLPSLYEKLFQ</sequence>
<protein>
    <submittedName>
        <fullName evidence="2">Uncharacterized protein</fullName>
    </submittedName>
</protein>
<dbReference type="EMBL" id="JACAZH010000008">
    <property type="protein sequence ID" value="KAF7360814.1"/>
    <property type="molecule type" value="Genomic_DNA"/>
</dbReference>
<name>A0A8H6YM44_9AGAR</name>
<dbReference type="Proteomes" id="UP000623467">
    <property type="component" value="Unassembled WGS sequence"/>
</dbReference>
<accession>A0A8H6YM44</accession>
<evidence type="ECO:0000256" key="1">
    <source>
        <dbReference type="SAM" id="MobiDB-lite"/>
    </source>
</evidence>
<evidence type="ECO:0000313" key="2">
    <source>
        <dbReference type="EMBL" id="KAF7360814.1"/>
    </source>
</evidence>
<gene>
    <name evidence="2" type="ORF">MSAN_01110300</name>
</gene>
<feature type="compositionally biased region" description="Acidic residues" evidence="1">
    <location>
        <begin position="45"/>
        <end position="55"/>
    </location>
</feature>
<feature type="compositionally biased region" description="Low complexity" evidence="1">
    <location>
        <begin position="7"/>
        <end position="20"/>
    </location>
</feature>
<evidence type="ECO:0000313" key="3">
    <source>
        <dbReference type="Proteomes" id="UP000623467"/>
    </source>
</evidence>